<dbReference type="PANTHER" id="PTHR42847:SF4">
    <property type="entry name" value="ALKANESULFONATE MONOOXYGENASE-RELATED"/>
    <property type="match status" value="1"/>
</dbReference>
<dbReference type="GO" id="GO:0046306">
    <property type="term" value="P:alkanesulfonate catabolic process"/>
    <property type="evidence" value="ECO:0007669"/>
    <property type="project" value="TreeGrafter"/>
</dbReference>
<dbReference type="EMBL" id="QMEU01000126">
    <property type="protein sequence ID" value="RAU90374.1"/>
    <property type="molecule type" value="Genomic_DNA"/>
</dbReference>
<evidence type="ECO:0000256" key="1">
    <source>
        <dbReference type="ARBA" id="ARBA00022630"/>
    </source>
</evidence>
<dbReference type="SUPFAM" id="SSF51679">
    <property type="entry name" value="Bacterial luciferase-like"/>
    <property type="match status" value="1"/>
</dbReference>
<organism evidence="6 7">
    <name type="scientific">Mycobacterium colombiense</name>
    <dbReference type="NCBI Taxonomy" id="339268"/>
    <lineage>
        <taxon>Bacteria</taxon>
        <taxon>Bacillati</taxon>
        <taxon>Actinomycetota</taxon>
        <taxon>Actinomycetes</taxon>
        <taxon>Mycobacteriales</taxon>
        <taxon>Mycobacteriaceae</taxon>
        <taxon>Mycobacterium</taxon>
        <taxon>Mycobacterium avium complex (MAC)</taxon>
    </lineage>
</organism>
<dbReference type="InterPro" id="IPR050172">
    <property type="entry name" value="SsuD_RutA_monooxygenase"/>
</dbReference>
<dbReference type="GO" id="GO:0008726">
    <property type="term" value="F:alkanesulfonate monooxygenase activity"/>
    <property type="evidence" value="ECO:0007669"/>
    <property type="project" value="TreeGrafter"/>
</dbReference>
<dbReference type="AlphaFoldDB" id="A0A329K3B5"/>
<dbReference type="PANTHER" id="PTHR42847">
    <property type="entry name" value="ALKANESULFONATE MONOOXYGENASE"/>
    <property type="match status" value="1"/>
</dbReference>
<keyword evidence="4" id="KW-0503">Monooxygenase</keyword>
<protein>
    <submittedName>
        <fullName evidence="6">LLM class F420-dependent oxidoreductase</fullName>
    </submittedName>
</protein>
<evidence type="ECO:0000256" key="3">
    <source>
        <dbReference type="ARBA" id="ARBA00023002"/>
    </source>
</evidence>
<keyword evidence="3" id="KW-0560">Oxidoreductase</keyword>
<accession>A0A329K3B5</accession>
<proteinExistence type="predicted"/>
<dbReference type="Pfam" id="PF00296">
    <property type="entry name" value="Bac_luciferase"/>
    <property type="match status" value="1"/>
</dbReference>
<gene>
    <name evidence="6" type="ORF">DQP58_23560</name>
</gene>
<evidence type="ECO:0000256" key="2">
    <source>
        <dbReference type="ARBA" id="ARBA00022643"/>
    </source>
</evidence>
<comment type="caution">
    <text evidence="6">The sequence shown here is derived from an EMBL/GenBank/DDBJ whole genome shotgun (WGS) entry which is preliminary data.</text>
</comment>
<evidence type="ECO:0000313" key="7">
    <source>
        <dbReference type="Proteomes" id="UP000250347"/>
    </source>
</evidence>
<evidence type="ECO:0000256" key="4">
    <source>
        <dbReference type="ARBA" id="ARBA00023033"/>
    </source>
</evidence>
<dbReference type="RefSeq" id="WP_112710569.1">
    <property type="nucleotide sequence ID" value="NZ_QMEU01000126.1"/>
</dbReference>
<dbReference type="InterPro" id="IPR019921">
    <property type="entry name" value="Lucif-like_OxRdtase_Rv2161c"/>
</dbReference>
<dbReference type="NCBIfam" id="TIGR03619">
    <property type="entry name" value="F420_Rv2161c"/>
    <property type="match status" value="1"/>
</dbReference>
<evidence type="ECO:0000259" key="5">
    <source>
        <dbReference type="Pfam" id="PF00296"/>
    </source>
</evidence>
<keyword evidence="2" id="KW-0288">FMN</keyword>
<name>A0A329K3B5_9MYCO</name>
<dbReference type="Gene3D" id="3.20.20.30">
    <property type="entry name" value="Luciferase-like domain"/>
    <property type="match status" value="1"/>
</dbReference>
<keyword evidence="1" id="KW-0285">Flavoprotein</keyword>
<feature type="domain" description="Luciferase-like" evidence="5">
    <location>
        <begin position="1"/>
        <end position="254"/>
    </location>
</feature>
<dbReference type="Proteomes" id="UP000250347">
    <property type="component" value="Unassembled WGS sequence"/>
</dbReference>
<sequence length="306" mass="33919">MKFSLALPNSVRVKALTQPWELGVTGTDQTVMAKRVDELGYDMIVVPEHFVVPKSHVELSGPHYFHSTVAQAFIAGVTQRIRVNSFVTILPLQHPVVMAKALSTADWMSNGRITVTFGVGWDAEEFNILGVPFGERGRIADEYLAAILELWTNETPSFDGHYVSFKDVAFEPKPVQKPHLPVWIGGDAEPVLQRAARFASGWSPFLTKPEDIPAKLDFIKSQSTYDGRDFEVVYGLGTSRVGEGHVVIDDPAQRPVMSAQEIIDQLGWFAELGVTMTGLPVPPVSDVNAYLDYAQWVIEDIKPKLQ</sequence>
<dbReference type="InterPro" id="IPR011251">
    <property type="entry name" value="Luciferase-like_dom"/>
</dbReference>
<evidence type="ECO:0000313" key="6">
    <source>
        <dbReference type="EMBL" id="RAU90374.1"/>
    </source>
</evidence>
<dbReference type="InterPro" id="IPR036661">
    <property type="entry name" value="Luciferase-like_sf"/>
</dbReference>
<reference evidence="6 7" key="1">
    <citation type="submission" date="2018-06" db="EMBL/GenBank/DDBJ databases">
        <title>NTM in soil in Japan.</title>
        <authorList>
            <person name="Ohya K."/>
        </authorList>
    </citation>
    <scope>NUCLEOTIDE SEQUENCE [LARGE SCALE GENOMIC DNA]</scope>
    <source>
        <strain evidence="6 7">GF76</strain>
    </source>
</reference>